<dbReference type="Gene3D" id="1.25.40.10">
    <property type="entry name" value="Tetratricopeptide repeat domain"/>
    <property type="match status" value="1"/>
</dbReference>
<dbReference type="PANTHER" id="PTHR45984">
    <property type="entry name" value="RNA (RNA) POLYMERASE II ASSOCIATED PROTEIN HOMOLOG"/>
    <property type="match status" value="1"/>
</dbReference>
<dbReference type="GeneID" id="109413228"/>
<reference evidence="6" key="1">
    <citation type="journal article" date="2015" name="Proc. Natl. Acad. Sci. U.S.A.">
        <title>Genome sequence of the Asian Tiger mosquito, Aedes albopictus, reveals insights into its biology, genetics, and evolution.</title>
        <authorList>
            <person name="Chen X.G."/>
            <person name="Jiang X."/>
            <person name="Gu J."/>
            <person name="Xu M."/>
            <person name="Wu Y."/>
            <person name="Deng Y."/>
            <person name="Zhang C."/>
            <person name="Bonizzoni M."/>
            <person name="Dermauw W."/>
            <person name="Vontas J."/>
            <person name="Armbruster P."/>
            <person name="Huang X."/>
            <person name="Yang Y."/>
            <person name="Zhang H."/>
            <person name="He W."/>
            <person name="Peng H."/>
            <person name="Liu Y."/>
            <person name="Wu K."/>
            <person name="Chen J."/>
            <person name="Lirakis M."/>
            <person name="Topalis P."/>
            <person name="Van Leeuwen T."/>
            <person name="Hall A.B."/>
            <person name="Jiang X."/>
            <person name="Thorpe C."/>
            <person name="Mueller R.L."/>
            <person name="Sun C."/>
            <person name="Waterhouse R.M."/>
            <person name="Yan G."/>
            <person name="Tu Z.J."/>
            <person name="Fang X."/>
            <person name="James A.A."/>
        </authorList>
    </citation>
    <scope>NUCLEOTIDE SEQUENCE [LARGE SCALE GENOMIC DNA]</scope>
    <source>
        <strain evidence="6">Foshan</strain>
    </source>
</reference>
<dbReference type="InterPro" id="IPR051982">
    <property type="entry name" value="CiliaryAsmbly_MitoImport"/>
</dbReference>
<dbReference type="InterPro" id="IPR019734">
    <property type="entry name" value="TPR_rpt"/>
</dbReference>
<dbReference type="PANTHER" id="PTHR45984:SF1">
    <property type="entry name" value="SPAG1 AXONEMAL DYNEIN ASSEMBLY FACTOR"/>
    <property type="match status" value="1"/>
</dbReference>
<evidence type="ECO:0000256" key="2">
    <source>
        <dbReference type="ARBA" id="ARBA00022490"/>
    </source>
</evidence>
<protein>
    <recommendedName>
        <fullName evidence="7">Sperm-associated antigen 1</fullName>
    </recommendedName>
</protein>
<evidence type="ECO:0000256" key="3">
    <source>
        <dbReference type="ARBA" id="ARBA00022737"/>
    </source>
</evidence>
<proteinExistence type="predicted"/>
<keyword evidence="4" id="KW-0802">TPR repeat</keyword>
<dbReference type="SMART" id="SM00028">
    <property type="entry name" value="TPR"/>
    <property type="match status" value="3"/>
</dbReference>
<dbReference type="InterPro" id="IPR011990">
    <property type="entry name" value="TPR-like_helical_dom_sf"/>
</dbReference>
<organism evidence="5 6">
    <name type="scientific">Aedes albopictus</name>
    <name type="common">Asian tiger mosquito</name>
    <name type="synonym">Stegomyia albopicta</name>
    <dbReference type="NCBI Taxonomy" id="7160"/>
    <lineage>
        <taxon>Eukaryota</taxon>
        <taxon>Metazoa</taxon>
        <taxon>Ecdysozoa</taxon>
        <taxon>Arthropoda</taxon>
        <taxon>Hexapoda</taxon>
        <taxon>Insecta</taxon>
        <taxon>Pterygota</taxon>
        <taxon>Neoptera</taxon>
        <taxon>Endopterygota</taxon>
        <taxon>Diptera</taxon>
        <taxon>Nematocera</taxon>
        <taxon>Culicoidea</taxon>
        <taxon>Culicidae</taxon>
        <taxon>Culicinae</taxon>
        <taxon>Aedini</taxon>
        <taxon>Aedes</taxon>
        <taxon>Stegomyia</taxon>
    </lineage>
</organism>
<evidence type="ECO:0000313" key="6">
    <source>
        <dbReference type="Proteomes" id="UP000069940"/>
    </source>
</evidence>
<evidence type="ECO:0000313" key="5">
    <source>
        <dbReference type="EnsemblMetazoa" id="AALFPA23_010901.P15375"/>
    </source>
</evidence>
<name>A0ABM1YP73_AEDAL</name>
<accession>A0ABM1YP73</accession>
<keyword evidence="3" id="KW-0677">Repeat</keyword>
<sequence length="403" mass="46754">MSNKTKRLLEKYNILVEHLDYGYIGKCSDGSELEKIVKILRSGQEGHYPDLTVFAMRQLKSVKPDSKLFRQETPLVTRYSTTSEHWDRINQDLTKWENDMQNLQNDMLSVKEPSPRDLPPIRTASFKDGQSSEIAIKKQDMRIKSCDYENWDRYDPDAEILKMDLEEERHKDLVLKENERNLSDKIIQEIHPNDVTVLTEAEKKILALKHKEKGNDYFRSKEYQQALVEYNNSIAIFPSAACFNNRAITKIKLMLYKEAISDCEECLKKEPTNVKALCRKAEALKLDDKRREAYQTYCQILRLDSEHKLAKGAIEDLRRQLPDLPPANSFQVQIEEVVNDDDDFAALVKPKKIVKDKLPEAVQSLKTETAKMVQKAKTANLQESKVEILPQRPTKKVLIEEIN</sequence>
<reference evidence="5" key="2">
    <citation type="submission" date="2025-05" db="UniProtKB">
        <authorList>
            <consortium name="EnsemblMetazoa"/>
        </authorList>
    </citation>
    <scope>IDENTIFICATION</scope>
    <source>
        <strain evidence="5">Foshan</strain>
    </source>
</reference>
<keyword evidence="6" id="KW-1185">Reference proteome</keyword>
<evidence type="ECO:0008006" key="7">
    <source>
        <dbReference type="Google" id="ProtNLM"/>
    </source>
</evidence>
<dbReference type="EnsemblMetazoa" id="AALFPA23_010901.R15375">
    <property type="protein sequence ID" value="AALFPA23_010901.P15375"/>
    <property type="gene ID" value="AALFPA23_010901"/>
</dbReference>
<dbReference type="RefSeq" id="XP_019542500.3">
    <property type="nucleotide sequence ID" value="XM_019686955.3"/>
</dbReference>
<evidence type="ECO:0000256" key="1">
    <source>
        <dbReference type="ARBA" id="ARBA00004496"/>
    </source>
</evidence>
<evidence type="ECO:0000256" key="4">
    <source>
        <dbReference type="ARBA" id="ARBA00022803"/>
    </source>
</evidence>
<dbReference type="SUPFAM" id="SSF48452">
    <property type="entry name" value="TPR-like"/>
    <property type="match status" value="1"/>
</dbReference>
<keyword evidence="2" id="KW-0963">Cytoplasm</keyword>
<comment type="subcellular location">
    <subcellularLocation>
        <location evidence="1">Cytoplasm</location>
    </subcellularLocation>
</comment>
<dbReference type="Proteomes" id="UP000069940">
    <property type="component" value="Unassembled WGS sequence"/>
</dbReference>